<evidence type="ECO:0000259" key="6">
    <source>
        <dbReference type="SMART" id="SM00062"/>
    </source>
</evidence>
<accession>A0AAW5QTV3</accession>
<comment type="caution">
    <text evidence="7">The sequence shown here is derived from an EMBL/GenBank/DDBJ whole genome shotgun (WGS) entry which is preliminary data.</text>
</comment>
<dbReference type="AlphaFoldDB" id="A0AAW5QTV3"/>
<evidence type="ECO:0000256" key="3">
    <source>
        <dbReference type="ARBA" id="ARBA00022729"/>
    </source>
</evidence>
<keyword evidence="3 5" id="KW-0732">Signal</keyword>
<dbReference type="SMART" id="SM00062">
    <property type="entry name" value="PBPb"/>
    <property type="match status" value="1"/>
</dbReference>
<evidence type="ECO:0000256" key="2">
    <source>
        <dbReference type="ARBA" id="ARBA00022448"/>
    </source>
</evidence>
<organism evidence="7 8">
    <name type="scientific">Microbaculum marinisediminis</name>
    <dbReference type="NCBI Taxonomy" id="2931392"/>
    <lineage>
        <taxon>Bacteria</taxon>
        <taxon>Pseudomonadati</taxon>
        <taxon>Pseudomonadota</taxon>
        <taxon>Alphaproteobacteria</taxon>
        <taxon>Hyphomicrobiales</taxon>
        <taxon>Tepidamorphaceae</taxon>
        <taxon>Microbaculum</taxon>
    </lineage>
</organism>
<dbReference type="RefSeq" id="WP_261614492.1">
    <property type="nucleotide sequence ID" value="NZ_JALIDZ010000002.1"/>
</dbReference>
<dbReference type="GO" id="GO:0005576">
    <property type="term" value="C:extracellular region"/>
    <property type="evidence" value="ECO:0007669"/>
    <property type="project" value="TreeGrafter"/>
</dbReference>
<evidence type="ECO:0000256" key="4">
    <source>
        <dbReference type="RuleBase" id="RU003744"/>
    </source>
</evidence>
<dbReference type="InterPro" id="IPR018313">
    <property type="entry name" value="SBP_3_CS"/>
</dbReference>
<feature type="signal peptide" evidence="5">
    <location>
        <begin position="1"/>
        <end position="24"/>
    </location>
</feature>
<evidence type="ECO:0000313" key="8">
    <source>
        <dbReference type="Proteomes" id="UP001320898"/>
    </source>
</evidence>
<dbReference type="GO" id="GO:0030288">
    <property type="term" value="C:outer membrane-bounded periplasmic space"/>
    <property type="evidence" value="ECO:0007669"/>
    <property type="project" value="TreeGrafter"/>
</dbReference>
<proteinExistence type="inferred from homology"/>
<dbReference type="Proteomes" id="UP001320898">
    <property type="component" value="Unassembled WGS sequence"/>
</dbReference>
<gene>
    <name evidence="7" type="ORF">MUB46_03485</name>
</gene>
<feature type="domain" description="Solute-binding protein family 3/N-terminal" evidence="6">
    <location>
        <begin position="35"/>
        <end position="254"/>
    </location>
</feature>
<dbReference type="PROSITE" id="PS01039">
    <property type="entry name" value="SBP_BACTERIAL_3"/>
    <property type="match status" value="1"/>
</dbReference>
<dbReference type="PANTHER" id="PTHR30085">
    <property type="entry name" value="AMINO ACID ABC TRANSPORTER PERMEASE"/>
    <property type="match status" value="1"/>
</dbReference>
<sequence>MLNGLIRIAAVAAITAGLAGPAQSAELQDIIDKGTVRIGVPIDVPPFGFMDENNEPTGLDVEVAQAIGEALGVEVELQQITGANRVPYLVTDRLDMVIAAMGATPERAQQVAFSSPYSALSIGVFGPADIAVTTPAELGDTSIAVARGTTQDIELTAAAPDANIMRFDDDATAAAAYLSGQTQLLATANVVAKELSDRDPNVELQAKFILRMSPTHIAIQQGNPELLRWLDTFVFYNLTTKQLSKITEKWLGQPLPANFPSM</sequence>
<protein>
    <submittedName>
        <fullName evidence="7">Transporter substrate-binding domain-containing protein</fullName>
    </submittedName>
</protein>
<reference evidence="7 8" key="1">
    <citation type="submission" date="2022-04" db="EMBL/GenBank/DDBJ databases">
        <authorList>
            <person name="Ye Y.-Q."/>
            <person name="Du Z.-J."/>
        </authorList>
    </citation>
    <scope>NUCLEOTIDE SEQUENCE [LARGE SCALE GENOMIC DNA]</scope>
    <source>
        <strain evidence="7 8">A6E488</strain>
    </source>
</reference>
<name>A0AAW5QTV3_9HYPH</name>
<keyword evidence="2" id="KW-0813">Transport</keyword>
<evidence type="ECO:0000256" key="5">
    <source>
        <dbReference type="SAM" id="SignalP"/>
    </source>
</evidence>
<dbReference type="EMBL" id="JALIDZ010000002">
    <property type="protein sequence ID" value="MCT8970914.1"/>
    <property type="molecule type" value="Genomic_DNA"/>
</dbReference>
<dbReference type="SUPFAM" id="SSF53850">
    <property type="entry name" value="Periplasmic binding protein-like II"/>
    <property type="match status" value="1"/>
</dbReference>
<comment type="similarity">
    <text evidence="1 4">Belongs to the bacterial solute-binding protein 3 family.</text>
</comment>
<evidence type="ECO:0000256" key="1">
    <source>
        <dbReference type="ARBA" id="ARBA00010333"/>
    </source>
</evidence>
<dbReference type="Gene3D" id="3.40.190.10">
    <property type="entry name" value="Periplasmic binding protein-like II"/>
    <property type="match status" value="2"/>
</dbReference>
<feature type="chain" id="PRO_5043588332" evidence="5">
    <location>
        <begin position="25"/>
        <end position="262"/>
    </location>
</feature>
<dbReference type="InterPro" id="IPR051455">
    <property type="entry name" value="Bact_solute-bind_prot3"/>
</dbReference>
<dbReference type="GO" id="GO:0006865">
    <property type="term" value="P:amino acid transport"/>
    <property type="evidence" value="ECO:0007669"/>
    <property type="project" value="TreeGrafter"/>
</dbReference>
<keyword evidence="8" id="KW-1185">Reference proteome</keyword>
<dbReference type="InterPro" id="IPR001638">
    <property type="entry name" value="Solute-binding_3/MltF_N"/>
</dbReference>
<dbReference type="Pfam" id="PF00497">
    <property type="entry name" value="SBP_bac_3"/>
    <property type="match status" value="1"/>
</dbReference>
<dbReference type="PANTHER" id="PTHR30085:SF6">
    <property type="entry name" value="ABC TRANSPORTER GLUTAMINE-BINDING PROTEIN GLNH"/>
    <property type="match status" value="1"/>
</dbReference>
<evidence type="ECO:0000313" key="7">
    <source>
        <dbReference type="EMBL" id="MCT8970914.1"/>
    </source>
</evidence>